<dbReference type="Gene3D" id="2.60.40.10">
    <property type="entry name" value="Immunoglobulins"/>
    <property type="match status" value="3"/>
</dbReference>
<organism evidence="3 4">
    <name type="scientific">Hyalangium minutum</name>
    <dbReference type="NCBI Taxonomy" id="394096"/>
    <lineage>
        <taxon>Bacteria</taxon>
        <taxon>Pseudomonadati</taxon>
        <taxon>Myxococcota</taxon>
        <taxon>Myxococcia</taxon>
        <taxon>Myxococcales</taxon>
        <taxon>Cystobacterineae</taxon>
        <taxon>Archangiaceae</taxon>
        <taxon>Hyalangium</taxon>
    </lineage>
</organism>
<reference evidence="3 4" key="1">
    <citation type="submission" date="2014-04" db="EMBL/GenBank/DDBJ databases">
        <title>Genome assembly of Hyalangium minutum DSM 14724.</title>
        <authorList>
            <person name="Sharma G."/>
            <person name="Subramanian S."/>
        </authorList>
    </citation>
    <scope>NUCLEOTIDE SEQUENCE [LARGE SCALE GENOMIC DNA]</scope>
    <source>
        <strain evidence="3 4">DSM 14724</strain>
    </source>
</reference>
<dbReference type="EMBL" id="JMCB01000013">
    <property type="protein sequence ID" value="KFE64941.1"/>
    <property type="molecule type" value="Genomic_DNA"/>
</dbReference>
<sequence length="1194" mass="124126">MRHVAKLTACLALLLSAASWAIVPPQQGPSTLSSKAFFKPELYIPVTNEPLQDVQQKLTAQGQSAWADFFARNGKNFHVYLDPRTGAATSIQGSIPMIPGDGVGNTVTLSSLRLALGRGVSQVTEAVVGDLIVKFVSENAKAIGVDPLQLGAPKVTKVSEHLWMVHIPQEVQGVPVRHARVAAVINHGNLILLGTEAWSNTSISAKPTVDPQQAMALASERLGLLSSPGALWMQPTLEIAPLATANTQNGQSFIGTFGAGYSHQLVWTYGFKEEGRSESWKVTVDAQTGETLALEDDNSYLDASITGGIYPSTNTEICPNNETCGSLQANSPMPWANTGLASPNNFTDGAGIYNYSSGTVTTTLAGKYVKISDTCGAVSFSSATGNLNLSGVNGNHDCTTGGGGAGNTAAARSSFYELNKLKEQARGWLPSNTWLQGQLTANVNINSTCNAYWSAGTVNFYRSGGGCRNTGEIGAVFDHEWGHGMDNNDSNGSLSNSSEGYADIAAIYRLQTSCVGHGFFWTSDKGCGQTADGTGYNVNENQVTGQPAHCATNCSGVRDADWAKHTDGIPDTPQNHVCPRCSSSTGPCGRQVHCAAAPARQAAWDLVSRDLRGAPYNYDSNTAFIVANKVFYQGSGNIGTWHACDCTAGTSNGCGATNGYMSWLAADDDNGNLNDGTPHMKAIYAAFNRHNIACSTPAPVDSGCASGPTAAPSATATPGDGQVTLNWSTTTGASSYWVMKTEGFAGCNFGKAKIATVTGTSYTDGEVANGRQYCYSIVGQGTSAACYSQASQCVCTTPSCASPSTPAIVSPAGGATGVQFAAVLDWSDVTGATYDVQVASDAGFATVVASASGLTASTWTVSPALNANTPYYWRVRSANSCGGSSTWSSASAFTTRGCTTLAAPTLSAPANGATGVSAAADLDWTDVTGATAYEVQVASDSAFASVVASNTALAASAWTVSPALSANTTYYWRARAKDTCGASAYSSTFSFTTANICSPQLATYNTTLKVPSCTAACGCDTGTTAIKGRGTMTSGNETNRPNTLGSTCADGNSGTYQTDESLEQLTLKTVDQGNLAPGKQVTLTAKAHCYSSTDKLDLYYSTNPTAATPTWTALTTGLSCPTTRGFYTFTHTFTLNATATGQQAIRGNFRFSSTAGSCTTGGYDDRDDLVFTVSPTIAQATPGKVSTQGRRAAR</sequence>
<keyword evidence="4" id="KW-1185">Reference proteome</keyword>
<dbReference type="PROSITE" id="PS50853">
    <property type="entry name" value="FN3"/>
    <property type="match status" value="1"/>
</dbReference>
<proteinExistence type="predicted"/>
<comment type="caution">
    <text evidence="3">The sequence shown here is derived from an EMBL/GenBank/DDBJ whole genome shotgun (WGS) entry which is preliminary data.</text>
</comment>
<evidence type="ECO:0000256" key="1">
    <source>
        <dbReference type="SAM" id="SignalP"/>
    </source>
</evidence>
<dbReference type="InterPro" id="IPR003961">
    <property type="entry name" value="FN3_dom"/>
</dbReference>
<feature type="domain" description="Fibronectin type-III" evidence="2">
    <location>
        <begin position="802"/>
        <end position="898"/>
    </location>
</feature>
<feature type="chain" id="PRO_5001799566" description="Fibronectin type-III domain-containing protein" evidence="1">
    <location>
        <begin position="22"/>
        <end position="1194"/>
    </location>
</feature>
<keyword evidence="1" id="KW-0732">Signal</keyword>
<gene>
    <name evidence="3" type="ORF">DB31_1959</name>
</gene>
<name>A0A085WB78_9BACT</name>
<dbReference type="Proteomes" id="UP000028725">
    <property type="component" value="Unassembled WGS sequence"/>
</dbReference>
<dbReference type="OrthoDB" id="5485729at2"/>
<protein>
    <recommendedName>
        <fullName evidence="2">Fibronectin type-III domain-containing protein</fullName>
    </recommendedName>
</protein>
<dbReference type="InterPro" id="IPR013783">
    <property type="entry name" value="Ig-like_fold"/>
</dbReference>
<dbReference type="InterPro" id="IPR036116">
    <property type="entry name" value="FN3_sf"/>
</dbReference>
<dbReference type="RefSeq" id="WP_044193937.1">
    <property type="nucleotide sequence ID" value="NZ_JMCB01000013.1"/>
</dbReference>
<evidence type="ECO:0000313" key="3">
    <source>
        <dbReference type="EMBL" id="KFE64941.1"/>
    </source>
</evidence>
<dbReference type="SUPFAM" id="SSF49265">
    <property type="entry name" value="Fibronectin type III"/>
    <property type="match status" value="1"/>
</dbReference>
<dbReference type="AlphaFoldDB" id="A0A085WB78"/>
<feature type="signal peptide" evidence="1">
    <location>
        <begin position="1"/>
        <end position="21"/>
    </location>
</feature>
<dbReference type="STRING" id="394096.DB31_1959"/>
<accession>A0A085WB78</accession>
<dbReference type="PATRIC" id="fig|394096.3.peg.6294"/>
<dbReference type="SUPFAM" id="SSF55486">
    <property type="entry name" value="Metalloproteases ('zincins'), catalytic domain"/>
    <property type="match status" value="1"/>
</dbReference>
<evidence type="ECO:0000259" key="2">
    <source>
        <dbReference type="PROSITE" id="PS50853"/>
    </source>
</evidence>
<evidence type="ECO:0000313" key="4">
    <source>
        <dbReference type="Proteomes" id="UP000028725"/>
    </source>
</evidence>